<accession>A0A5D2WJB0</accession>
<keyword evidence="1" id="KW-0812">Transmembrane</keyword>
<name>A0A5D2WJB0_GOSMU</name>
<proteinExistence type="predicted"/>
<keyword evidence="1" id="KW-0472">Membrane</keyword>
<dbReference type="AlphaFoldDB" id="A0A5D2WJB0"/>
<dbReference type="GO" id="GO:0003714">
    <property type="term" value="F:transcription corepressor activity"/>
    <property type="evidence" value="ECO:0007669"/>
    <property type="project" value="InterPro"/>
</dbReference>
<organism evidence="2 3">
    <name type="scientific">Gossypium mustelinum</name>
    <name type="common">Cotton</name>
    <name type="synonym">Gossypium caicoense</name>
    <dbReference type="NCBI Taxonomy" id="34275"/>
    <lineage>
        <taxon>Eukaryota</taxon>
        <taxon>Viridiplantae</taxon>
        <taxon>Streptophyta</taxon>
        <taxon>Embryophyta</taxon>
        <taxon>Tracheophyta</taxon>
        <taxon>Spermatophyta</taxon>
        <taxon>Magnoliopsida</taxon>
        <taxon>eudicotyledons</taxon>
        <taxon>Gunneridae</taxon>
        <taxon>Pentapetalae</taxon>
        <taxon>rosids</taxon>
        <taxon>malvids</taxon>
        <taxon>Malvales</taxon>
        <taxon>Malvaceae</taxon>
        <taxon>Malvoideae</taxon>
        <taxon>Gossypium</taxon>
    </lineage>
</organism>
<dbReference type="PANTHER" id="PTHR21243">
    <property type="entry name" value="PROTEIN SCAI"/>
    <property type="match status" value="1"/>
</dbReference>
<reference evidence="2 3" key="1">
    <citation type="submission" date="2019-07" db="EMBL/GenBank/DDBJ databases">
        <title>WGS assembly of Gossypium mustelinum.</title>
        <authorList>
            <person name="Chen Z.J."/>
            <person name="Sreedasyam A."/>
            <person name="Ando A."/>
            <person name="Song Q."/>
            <person name="De L."/>
            <person name="Hulse-Kemp A."/>
            <person name="Ding M."/>
            <person name="Ye W."/>
            <person name="Kirkbride R."/>
            <person name="Jenkins J."/>
            <person name="Plott C."/>
            <person name="Lovell J."/>
            <person name="Lin Y.-M."/>
            <person name="Vaughn R."/>
            <person name="Liu B."/>
            <person name="Li W."/>
            <person name="Simpson S."/>
            <person name="Scheffler B."/>
            <person name="Saski C."/>
            <person name="Grover C."/>
            <person name="Hu G."/>
            <person name="Conover J."/>
            <person name="Carlson J."/>
            <person name="Shu S."/>
            <person name="Boston L."/>
            <person name="Williams M."/>
            <person name="Peterson D."/>
            <person name="Mcgee K."/>
            <person name="Jones D."/>
            <person name="Wendel J."/>
            <person name="Stelly D."/>
            <person name="Grimwood J."/>
            <person name="Schmutz J."/>
        </authorList>
    </citation>
    <scope>NUCLEOTIDE SEQUENCE [LARGE SCALE GENOMIC DNA]</scope>
    <source>
        <strain evidence="2">1408120.09</strain>
    </source>
</reference>
<sequence length="232" mass="27453">MLQQQTNNNSSSSNIPVSERYWTLVDKADKKFSKIRDLPYYEHNRYNIYNFFLWEFLPENRQKLVEAGLMRWEMGEIASRIAQLYHGQYLRTSETSYLSEACIFYEAILTREYFKEESFQDFNLPNKQLRSLARFLMVCLVLNWREMVHHLVSQLKMLVDECKRTFQLMKYRCALNKTAFNIVTFVFLLRLIQSFTGNIVIFEWEPSGSLYLSAGSKSGQNEALGSSRFNDS</sequence>
<gene>
    <name evidence="2" type="ORF">E1A91_A13G183800v1</name>
</gene>
<protein>
    <submittedName>
        <fullName evidence="2">Uncharacterized protein</fullName>
    </submittedName>
</protein>
<feature type="transmembrane region" description="Helical" evidence="1">
    <location>
        <begin position="179"/>
        <end position="202"/>
    </location>
</feature>
<evidence type="ECO:0000313" key="3">
    <source>
        <dbReference type="Proteomes" id="UP000323597"/>
    </source>
</evidence>
<keyword evidence="3" id="KW-1185">Reference proteome</keyword>
<evidence type="ECO:0000256" key="1">
    <source>
        <dbReference type="SAM" id="Phobius"/>
    </source>
</evidence>
<keyword evidence="1" id="KW-1133">Transmembrane helix</keyword>
<dbReference type="Proteomes" id="UP000323597">
    <property type="component" value="Chromosome A13"/>
</dbReference>
<evidence type="ECO:0000313" key="2">
    <source>
        <dbReference type="EMBL" id="TYJ01855.1"/>
    </source>
</evidence>
<dbReference type="InterPro" id="IPR022709">
    <property type="entry name" value="SCAI"/>
</dbReference>
<dbReference type="Pfam" id="PF12070">
    <property type="entry name" value="SCAI"/>
    <property type="match status" value="1"/>
</dbReference>
<dbReference type="EMBL" id="CM017648">
    <property type="protein sequence ID" value="TYJ01855.1"/>
    <property type="molecule type" value="Genomic_DNA"/>
</dbReference>
<dbReference type="GO" id="GO:0006351">
    <property type="term" value="P:DNA-templated transcription"/>
    <property type="evidence" value="ECO:0007669"/>
    <property type="project" value="InterPro"/>
</dbReference>